<dbReference type="Gene3D" id="3.40.50.1170">
    <property type="entry name" value="L-asparaginase, N-terminal domain"/>
    <property type="match status" value="1"/>
</dbReference>
<dbReference type="SFLD" id="SFLDS00057">
    <property type="entry name" value="Glutaminase/Asparaginase"/>
    <property type="match status" value="1"/>
</dbReference>
<dbReference type="PROSITE" id="PS51732">
    <property type="entry name" value="ASN_GLN_ASE_3"/>
    <property type="match status" value="1"/>
</dbReference>
<evidence type="ECO:0000313" key="4">
    <source>
        <dbReference type="EMBL" id="MCZ2721260.1"/>
    </source>
</evidence>
<dbReference type="InterPro" id="IPR027475">
    <property type="entry name" value="Asparaginase/glutaminase_AS2"/>
</dbReference>
<dbReference type="PANTHER" id="PTHR11707">
    <property type="entry name" value="L-ASPARAGINASE"/>
    <property type="match status" value="1"/>
</dbReference>
<dbReference type="Pfam" id="PF00710">
    <property type="entry name" value="Asparaginase"/>
    <property type="match status" value="1"/>
</dbReference>
<protein>
    <submittedName>
        <fullName evidence="4">Asparaginase domain-containing protein</fullName>
        <ecNumber evidence="4">3.5.1.1</ecNumber>
    </submittedName>
</protein>
<dbReference type="PANTHER" id="PTHR11707:SF28">
    <property type="entry name" value="60 KDA LYSOPHOSPHOLIPASE"/>
    <property type="match status" value="1"/>
</dbReference>
<feature type="active site" evidence="1">
    <location>
        <position position="86"/>
    </location>
</feature>
<dbReference type="SMART" id="SM00870">
    <property type="entry name" value="Asparaginase"/>
    <property type="match status" value="1"/>
</dbReference>
<dbReference type="Proteomes" id="UP001149719">
    <property type="component" value="Unassembled WGS sequence"/>
</dbReference>
<dbReference type="InterPro" id="IPR036152">
    <property type="entry name" value="Asp/glu_Ase-like_sf"/>
</dbReference>
<feature type="domain" description="L-asparaginase N-terminal" evidence="2">
    <location>
        <begin position="2"/>
        <end position="183"/>
    </location>
</feature>
<proteinExistence type="predicted"/>
<evidence type="ECO:0000313" key="5">
    <source>
        <dbReference type="Proteomes" id="UP001149719"/>
    </source>
</evidence>
<gene>
    <name evidence="4" type="ORF">O1D97_06275</name>
</gene>
<dbReference type="PROSITE" id="PS00917">
    <property type="entry name" value="ASN_GLN_ASE_2"/>
    <property type="match status" value="1"/>
</dbReference>
<evidence type="ECO:0000259" key="2">
    <source>
        <dbReference type="Pfam" id="PF00710"/>
    </source>
</evidence>
<accession>A0ABT4JSN4</accession>
<dbReference type="PIRSF" id="PIRSF500176">
    <property type="entry name" value="L_ASNase"/>
    <property type="match status" value="1"/>
</dbReference>
<dbReference type="InterPro" id="IPR006034">
    <property type="entry name" value="Asparaginase/glutaminase-like"/>
</dbReference>
<dbReference type="InterPro" id="IPR037152">
    <property type="entry name" value="L-asparaginase_N_sf"/>
</dbReference>
<comment type="caution">
    <text evidence="4">The sequence shown here is derived from an EMBL/GenBank/DDBJ whole genome shotgun (WGS) entry which is preliminary data.</text>
</comment>
<dbReference type="InterPro" id="IPR027473">
    <property type="entry name" value="L-asparaginase_C"/>
</dbReference>
<dbReference type="CDD" id="cd08963">
    <property type="entry name" value="L-asparaginase_I"/>
    <property type="match status" value="1"/>
</dbReference>
<sequence length="329" mass="35500">MKIYVAYTGGTIGMVPSDQGFVPGNAFAADILQHLATYQPEHEFEVHCYQRLIDSSNATPEDWQAIAFDLQAKWQDYDGFVVLHGTDTMSYSAAALAFMFQHIRKPIVVTGSQIPMIKKRNDALSNVFGAVEAVLNGPNGVFLFFAGQLLEAARARKIDTSNLQAFQSPNFLPRGVLGIGWEWRKMHLPKAPELIQIPPMKSGNITLLPVFPGVQASHWLGLLESNVKGAILLSYGAGNAPDQNPELLSLLKASNDRGVVIVNVSQCGNGAVSSGTYAAGSALVQAGVISGRDMTFEAAFTKLHFLVGLELSADEIKSSFGKTLAFDVL</sequence>
<dbReference type="InterPro" id="IPR040919">
    <property type="entry name" value="Asparaginase_C"/>
</dbReference>
<keyword evidence="4" id="KW-0378">Hydrolase</keyword>
<dbReference type="InterPro" id="IPR041725">
    <property type="entry name" value="L-asparaginase_I"/>
</dbReference>
<evidence type="ECO:0000259" key="3">
    <source>
        <dbReference type="Pfam" id="PF17763"/>
    </source>
</evidence>
<reference evidence="4" key="1">
    <citation type="submission" date="2022-12" db="EMBL/GenBank/DDBJ databases">
        <title>Marinomonas 15G1-11 sp. nov, isolated from marine algae.</title>
        <authorList>
            <person name="Butt M."/>
            <person name="Choi D.G."/>
            <person name="Kim J.M."/>
            <person name="Lee J.K."/>
            <person name="Baek J.H."/>
            <person name="Jeon C.O."/>
        </authorList>
    </citation>
    <scope>NUCLEOTIDE SEQUENCE</scope>
    <source>
        <strain evidence="4">15G1-11</strain>
    </source>
</reference>
<dbReference type="SUPFAM" id="SSF53774">
    <property type="entry name" value="Glutaminase/Asparaginase"/>
    <property type="match status" value="1"/>
</dbReference>
<dbReference type="EC" id="3.5.1.1" evidence="4"/>
<feature type="domain" description="Asparaginase/glutaminase C-terminal" evidence="3">
    <location>
        <begin position="205"/>
        <end position="320"/>
    </location>
</feature>
<keyword evidence="5" id="KW-1185">Reference proteome</keyword>
<organism evidence="4 5">
    <name type="scientific">Marinomonas phaeophyticola</name>
    <dbReference type="NCBI Taxonomy" id="3004091"/>
    <lineage>
        <taxon>Bacteria</taxon>
        <taxon>Pseudomonadati</taxon>
        <taxon>Pseudomonadota</taxon>
        <taxon>Gammaproteobacteria</taxon>
        <taxon>Oceanospirillales</taxon>
        <taxon>Oceanospirillaceae</taxon>
        <taxon>Marinomonas</taxon>
    </lineage>
</organism>
<dbReference type="PIRSF" id="PIRSF001220">
    <property type="entry name" value="L-ASNase_gatD"/>
    <property type="match status" value="1"/>
</dbReference>
<name>A0ABT4JSN4_9GAMM</name>
<dbReference type="Gene3D" id="3.40.50.40">
    <property type="match status" value="1"/>
</dbReference>
<dbReference type="RefSeq" id="WP_269123890.1">
    <property type="nucleotide sequence ID" value="NZ_JAPUBN010000013.1"/>
</dbReference>
<dbReference type="Pfam" id="PF17763">
    <property type="entry name" value="Asparaginase_C"/>
    <property type="match status" value="1"/>
</dbReference>
<dbReference type="EMBL" id="JAPUBN010000013">
    <property type="protein sequence ID" value="MCZ2721260.1"/>
    <property type="molecule type" value="Genomic_DNA"/>
</dbReference>
<evidence type="ECO:0000256" key="1">
    <source>
        <dbReference type="PROSITE-ProRule" id="PRU10100"/>
    </source>
</evidence>
<dbReference type="InterPro" id="IPR027474">
    <property type="entry name" value="L-asparaginase_N"/>
</dbReference>
<dbReference type="GO" id="GO:0004067">
    <property type="term" value="F:asparaginase activity"/>
    <property type="evidence" value="ECO:0007669"/>
    <property type="project" value="UniProtKB-EC"/>
</dbReference>
<dbReference type="PRINTS" id="PR00139">
    <property type="entry name" value="ASNGLNASE"/>
</dbReference>